<dbReference type="KEGG" id="hli:HLI_20390"/>
<dbReference type="OrthoDB" id="2721142at2"/>
<feature type="transmembrane region" description="Helical" evidence="1">
    <location>
        <begin position="71"/>
        <end position="92"/>
    </location>
</feature>
<name>A0A410MI91_9BACI</name>
<organism evidence="2 3">
    <name type="scientific">Halobacillus litoralis</name>
    <dbReference type="NCBI Taxonomy" id="45668"/>
    <lineage>
        <taxon>Bacteria</taxon>
        <taxon>Bacillati</taxon>
        <taxon>Bacillota</taxon>
        <taxon>Bacilli</taxon>
        <taxon>Bacillales</taxon>
        <taxon>Bacillaceae</taxon>
        <taxon>Halobacillus</taxon>
    </lineage>
</organism>
<keyword evidence="1" id="KW-1133">Transmembrane helix</keyword>
<evidence type="ECO:0008006" key="4">
    <source>
        <dbReference type="Google" id="ProtNLM"/>
    </source>
</evidence>
<evidence type="ECO:0000313" key="2">
    <source>
        <dbReference type="EMBL" id="QAS54408.1"/>
    </source>
</evidence>
<dbReference type="EMBL" id="CP026118">
    <property type="protein sequence ID" value="QAS54408.1"/>
    <property type="molecule type" value="Genomic_DNA"/>
</dbReference>
<dbReference type="Proteomes" id="UP000287756">
    <property type="component" value="Chromosome"/>
</dbReference>
<keyword evidence="1" id="KW-0472">Membrane</keyword>
<sequence>MMKFWAQAVFNICVLFGAALVTWYEGSAIRMNPWEWKYSAHFSQMFHGEVHTETDILAIDHFIYAAKFKPFFPLIMAGCILHLIVLTGFGLLKKEAKKPALYLSLLGVSLFICSGIVFQSPASGLKLFSAFFLITGIACILMALLIKSPFYQNRISEKFIS</sequence>
<dbReference type="InterPro" id="IPR025440">
    <property type="entry name" value="DUF4306"/>
</dbReference>
<dbReference type="Pfam" id="PF14154">
    <property type="entry name" value="DUF4306"/>
    <property type="match status" value="1"/>
</dbReference>
<proteinExistence type="predicted"/>
<gene>
    <name evidence="2" type="ORF">HLI_20390</name>
</gene>
<feature type="transmembrane region" description="Helical" evidence="1">
    <location>
        <begin position="99"/>
        <end position="118"/>
    </location>
</feature>
<reference evidence="2 3" key="1">
    <citation type="submission" date="2018-01" db="EMBL/GenBank/DDBJ databases">
        <title>The whole genome sequencing and assembly of Halobacillus litoralis ERB031 strain.</title>
        <authorList>
            <person name="Lee S.-J."/>
            <person name="Park M.-K."/>
            <person name="Kim J.-Y."/>
            <person name="Lee Y.-J."/>
            <person name="Yi H."/>
            <person name="Bahn Y.-S."/>
            <person name="Kim J.F."/>
            <person name="Lee D.-W."/>
        </authorList>
    </citation>
    <scope>NUCLEOTIDE SEQUENCE [LARGE SCALE GENOMIC DNA]</scope>
    <source>
        <strain evidence="2 3">ERB 031</strain>
    </source>
</reference>
<feature type="transmembrane region" description="Helical" evidence="1">
    <location>
        <begin position="124"/>
        <end position="146"/>
    </location>
</feature>
<evidence type="ECO:0000313" key="3">
    <source>
        <dbReference type="Proteomes" id="UP000287756"/>
    </source>
</evidence>
<keyword evidence="1" id="KW-0812">Transmembrane</keyword>
<accession>A0A410MI91</accession>
<dbReference type="AlphaFoldDB" id="A0A410MI91"/>
<protein>
    <recommendedName>
        <fullName evidence="4">DUF4306 domain-containing protein</fullName>
    </recommendedName>
</protein>
<evidence type="ECO:0000256" key="1">
    <source>
        <dbReference type="SAM" id="Phobius"/>
    </source>
</evidence>